<evidence type="ECO:0000313" key="1">
    <source>
        <dbReference type="EMBL" id="AFY91583.1"/>
    </source>
</evidence>
<name>K9UAC7_CHAP6</name>
<gene>
    <name evidence="1" type="ORF">Cha6605_0283</name>
</gene>
<dbReference type="eggNOG" id="COG5499">
    <property type="taxonomic scope" value="Bacteria"/>
</dbReference>
<dbReference type="RefSeq" id="WP_015157778.1">
    <property type="nucleotide sequence ID" value="NC_019697.1"/>
</dbReference>
<dbReference type="KEGG" id="cmp:Cha6605_0283"/>
<keyword evidence="2" id="KW-1185">Reference proteome</keyword>
<reference evidence="1 2" key="1">
    <citation type="submission" date="2012-05" db="EMBL/GenBank/DDBJ databases">
        <title>Finished chromosome of genome of Chamaesiphon sp. PCC 6605.</title>
        <authorList>
            <consortium name="US DOE Joint Genome Institute"/>
            <person name="Gugger M."/>
            <person name="Coursin T."/>
            <person name="Rippka R."/>
            <person name="Tandeau De Marsac N."/>
            <person name="Huntemann M."/>
            <person name="Wei C.-L."/>
            <person name="Han J."/>
            <person name="Detter J.C."/>
            <person name="Han C."/>
            <person name="Tapia R."/>
            <person name="Chen A."/>
            <person name="Kyrpides N."/>
            <person name="Mavromatis K."/>
            <person name="Markowitz V."/>
            <person name="Szeto E."/>
            <person name="Ivanova N."/>
            <person name="Pagani I."/>
            <person name="Pati A."/>
            <person name="Goodwin L."/>
            <person name="Nordberg H.P."/>
            <person name="Cantor M.N."/>
            <person name="Hua S.X."/>
            <person name="Woyke T."/>
            <person name="Kerfeld C.A."/>
        </authorList>
    </citation>
    <scope>NUCLEOTIDE SEQUENCE [LARGE SCALE GENOMIC DNA]</scope>
    <source>
        <strain evidence="2">ATCC 27169 / PCC 6605</strain>
    </source>
</reference>
<organism evidence="1 2">
    <name type="scientific">Chamaesiphon minutus (strain ATCC 27169 / PCC 6605)</name>
    <dbReference type="NCBI Taxonomy" id="1173020"/>
    <lineage>
        <taxon>Bacteria</taxon>
        <taxon>Bacillati</taxon>
        <taxon>Cyanobacteriota</taxon>
        <taxon>Cyanophyceae</taxon>
        <taxon>Gomontiellales</taxon>
        <taxon>Chamaesiphonaceae</taxon>
        <taxon>Chamaesiphon</taxon>
    </lineage>
</organism>
<evidence type="ECO:0000313" key="2">
    <source>
        <dbReference type="Proteomes" id="UP000010366"/>
    </source>
</evidence>
<dbReference type="AlphaFoldDB" id="K9UAC7"/>
<sequence length="138" mass="15632">MTTTIDKKKYLDLLDTADISPKVIETEDEYDRFLAVAQMLMHKRGNRTPEDTALLMLVVRLIEDYESIHHNLDDWEKSTPNELLRHIMTVSGTRNVDLIGIIGSSGVVSEVVNGKRTISREQAKSLGKFFKLSPGLFI</sequence>
<dbReference type="Proteomes" id="UP000010366">
    <property type="component" value="Chromosome"/>
</dbReference>
<dbReference type="STRING" id="1173020.Cha6605_0283"/>
<dbReference type="PATRIC" id="fig|1173020.3.peg.333"/>
<dbReference type="OrthoDB" id="464133at2"/>
<dbReference type="EMBL" id="CP003600">
    <property type="protein sequence ID" value="AFY91583.1"/>
    <property type="molecule type" value="Genomic_DNA"/>
</dbReference>
<dbReference type="InterPro" id="IPR010982">
    <property type="entry name" value="Lambda_DNA-bd_dom_sf"/>
</dbReference>
<dbReference type="GO" id="GO:0003677">
    <property type="term" value="F:DNA binding"/>
    <property type="evidence" value="ECO:0007669"/>
    <property type="project" value="InterPro"/>
</dbReference>
<protein>
    <submittedName>
        <fullName evidence="1">Putative transcription regulator containing HTH domain</fullName>
    </submittedName>
</protein>
<proteinExistence type="predicted"/>
<dbReference type="HOGENOM" id="CLU_125852_4_1_3"/>
<dbReference type="Gene3D" id="1.10.260.40">
    <property type="entry name" value="lambda repressor-like DNA-binding domains"/>
    <property type="match status" value="1"/>
</dbReference>
<accession>K9UAC7</accession>